<name>A0A5C2SJJ1_9APHY</name>
<feature type="region of interest" description="Disordered" evidence="7">
    <location>
        <begin position="345"/>
        <end position="367"/>
    </location>
</feature>
<evidence type="ECO:0000256" key="1">
    <source>
        <dbReference type="ARBA" id="ARBA00012027"/>
    </source>
</evidence>
<accession>A0A5C2SJJ1</accession>
<reference evidence="9" key="1">
    <citation type="journal article" date="2018" name="Genome Biol. Evol.">
        <title>Genomics and development of Lentinus tigrinus, a white-rot wood-decaying mushroom with dimorphic fruiting bodies.</title>
        <authorList>
            <person name="Wu B."/>
            <person name="Xu Z."/>
            <person name="Knudson A."/>
            <person name="Carlson A."/>
            <person name="Chen N."/>
            <person name="Kovaka S."/>
            <person name="LaButti K."/>
            <person name="Lipzen A."/>
            <person name="Pennachio C."/>
            <person name="Riley R."/>
            <person name="Schakwitz W."/>
            <person name="Umezawa K."/>
            <person name="Ohm R.A."/>
            <person name="Grigoriev I.V."/>
            <person name="Nagy L.G."/>
            <person name="Gibbons J."/>
            <person name="Hibbett D."/>
        </authorList>
    </citation>
    <scope>NUCLEOTIDE SEQUENCE [LARGE SCALE GENOMIC DNA]</scope>
    <source>
        <strain evidence="9">ALCF2SS1-6</strain>
    </source>
</reference>
<dbReference type="EC" id="3.1.4.4" evidence="1"/>
<evidence type="ECO:0000259" key="8">
    <source>
        <dbReference type="PROSITE" id="PS50035"/>
    </source>
</evidence>
<dbReference type="OrthoDB" id="2728969at2759"/>
<feature type="domain" description="PLD phosphodiesterase" evidence="8">
    <location>
        <begin position="298"/>
        <end position="325"/>
    </location>
</feature>
<sequence length="689" mass="76706">MPILSSSANLSTTSTSRTSSSSPTHRTTARCRTRIAKALVERIVRAGHEGTKFRMVVVIPEVPGFAGQVKGETSVKTIMAGQYRTSLFHTKFAFACAILPTSMTSFARSLQGFRIVQVDVLSTPTDAVSPTAASDGEIIYEEVRKAGYEPSDYIRFYHFRAYDRINAPWGSYMKQIQERSGVSSHQLNVALGHIWVGRGEGIEDPKEVSVAIPTDKSLAEQTTSGKKSELKTETYTMPGTLEEAREIVDHWREAAQELRSDEAISDNVVQHKLHDLTSLVEKRGAGTEDQKRAAFVSELLYIHSKVMIVDDRRFSMGSANLNDRSQKGDGHSEIALVVEDEDMMDSYMDGEGPSRPTSGRRNRVPEDKRYSHRPIALRLVLPPVRAEVKSAIEAFNSIIELIQKRAIEFGDATRILPPDIRGPFVSYRDTVANSFEIAIETLTSAPGFVCKQGSVEHERLYLEQRKLFTDMGEACLNWIKESERLFQAQEAIVLAYRHHRRKVYLQAVVRAMSIISIPYSPLLSAIFTAAEVFGISVHIAMRERVSEESSVRDALEQITNLEETKREASETLAQLRHLKEHLETVRSMLDEMQQQPLAAQLAAIYEKLYFAKKAVVGALSAHRDNSDAVVPFRDIVLSFQDMVEALEAPAMFDGRLASLSEDQCAAIDRALAILRSSEPATAPTPAGLD</sequence>
<evidence type="ECO:0000313" key="9">
    <source>
        <dbReference type="EMBL" id="RPD64025.1"/>
    </source>
</evidence>
<keyword evidence="3" id="KW-0378">Hydrolase</keyword>
<evidence type="ECO:0000256" key="4">
    <source>
        <dbReference type="ARBA" id="ARBA00022963"/>
    </source>
</evidence>
<organism evidence="9 10">
    <name type="scientific">Lentinus tigrinus ALCF2SS1-6</name>
    <dbReference type="NCBI Taxonomy" id="1328759"/>
    <lineage>
        <taxon>Eukaryota</taxon>
        <taxon>Fungi</taxon>
        <taxon>Dikarya</taxon>
        <taxon>Basidiomycota</taxon>
        <taxon>Agaricomycotina</taxon>
        <taxon>Agaricomycetes</taxon>
        <taxon>Polyporales</taxon>
        <taxon>Polyporaceae</taxon>
        <taxon>Lentinus</taxon>
    </lineage>
</organism>
<evidence type="ECO:0000256" key="2">
    <source>
        <dbReference type="ARBA" id="ARBA00022737"/>
    </source>
</evidence>
<dbReference type="GO" id="GO:0009395">
    <property type="term" value="P:phospholipid catabolic process"/>
    <property type="evidence" value="ECO:0007669"/>
    <property type="project" value="TreeGrafter"/>
</dbReference>
<dbReference type="STRING" id="1328759.A0A5C2SJJ1"/>
<dbReference type="Gene3D" id="3.30.870.10">
    <property type="entry name" value="Endonuclease Chain A"/>
    <property type="match status" value="1"/>
</dbReference>
<keyword evidence="10" id="KW-1185">Reference proteome</keyword>
<dbReference type="AlphaFoldDB" id="A0A5C2SJJ1"/>
<dbReference type="SUPFAM" id="SSF56024">
    <property type="entry name" value="Phospholipase D/nuclease"/>
    <property type="match status" value="1"/>
</dbReference>
<dbReference type="PROSITE" id="PS50035">
    <property type="entry name" value="PLD"/>
    <property type="match status" value="1"/>
</dbReference>
<keyword evidence="4" id="KW-0442">Lipid degradation</keyword>
<keyword evidence="2" id="KW-0677">Repeat</keyword>
<evidence type="ECO:0000256" key="6">
    <source>
        <dbReference type="SAM" id="Coils"/>
    </source>
</evidence>
<protein>
    <recommendedName>
        <fullName evidence="1">phospholipase D</fullName>
        <ecNumber evidence="1">3.1.4.4</ecNumber>
    </recommendedName>
</protein>
<proteinExistence type="predicted"/>
<dbReference type="SMART" id="SM00155">
    <property type="entry name" value="PLDc"/>
    <property type="match status" value="1"/>
</dbReference>
<dbReference type="EMBL" id="ML122254">
    <property type="protein sequence ID" value="RPD64025.1"/>
    <property type="molecule type" value="Genomic_DNA"/>
</dbReference>
<feature type="coiled-coil region" evidence="6">
    <location>
        <begin position="551"/>
        <end position="595"/>
    </location>
</feature>
<dbReference type="GO" id="GO:0004630">
    <property type="term" value="F:phospholipase D activity"/>
    <property type="evidence" value="ECO:0007669"/>
    <property type="project" value="UniProtKB-EC"/>
</dbReference>
<dbReference type="InterPro" id="IPR001736">
    <property type="entry name" value="PLipase_D/transphosphatidylase"/>
</dbReference>
<dbReference type="Proteomes" id="UP000313359">
    <property type="component" value="Unassembled WGS sequence"/>
</dbReference>
<dbReference type="InterPro" id="IPR025202">
    <property type="entry name" value="PLD-like_dom"/>
</dbReference>
<gene>
    <name evidence="9" type="ORF">L227DRAFT_607744</name>
</gene>
<evidence type="ECO:0000313" key="10">
    <source>
        <dbReference type="Proteomes" id="UP000313359"/>
    </source>
</evidence>
<feature type="compositionally biased region" description="Low complexity" evidence="7">
    <location>
        <begin position="1"/>
        <end position="26"/>
    </location>
</feature>
<dbReference type="PANTHER" id="PTHR18896:SF186">
    <property type="entry name" value="PHOSPHOLIPASE D"/>
    <property type="match status" value="1"/>
</dbReference>
<keyword evidence="5" id="KW-0443">Lipid metabolism</keyword>
<keyword evidence="6" id="KW-0175">Coiled coil</keyword>
<evidence type="ECO:0000256" key="3">
    <source>
        <dbReference type="ARBA" id="ARBA00022801"/>
    </source>
</evidence>
<dbReference type="Pfam" id="PF13091">
    <property type="entry name" value="PLDc_2"/>
    <property type="match status" value="1"/>
</dbReference>
<dbReference type="InterPro" id="IPR015679">
    <property type="entry name" value="PLipase_D_fam"/>
</dbReference>
<feature type="region of interest" description="Disordered" evidence="7">
    <location>
        <begin position="1"/>
        <end position="30"/>
    </location>
</feature>
<evidence type="ECO:0000256" key="7">
    <source>
        <dbReference type="SAM" id="MobiDB-lite"/>
    </source>
</evidence>
<evidence type="ECO:0000256" key="5">
    <source>
        <dbReference type="ARBA" id="ARBA00023098"/>
    </source>
</evidence>
<dbReference type="PANTHER" id="PTHR18896">
    <property type="entry name" value="PHOSPHOLIPASE D"/>
    <property type="match status" value="1"/>
</dbReference>